<evidence type="ECO:0000256" key="2">
    <source>
        <dbReference type="ARBA" id="ARBA00022598"/>
    </source>
</evidence>
<evidence type="ECO:0000256" key="7">
    <source>
        <dbReference type="HAMAP-Rule" id="MF_00027"/>
    </source>
</evidence>
<dbReference type="SUPFAM" id="SSF52540">
    <property type="entry name" value="P-loop containing nucleoside triphosphate hydrolases"/>
    <property type="match status" value="1"/>
</dbReference>
<evidence type="ECO:0000259" key="9">
    <source>
        <dbReference type="Pfam" id="PF07685"/>
    </source>
</evidence>
<comment type="similarity">
    <text evidence="7">Belongs to the CobB/CbiA family.</text>
</comment>
<dbReference type="PANTHER" id="PTHR43873:SF1">
    <property type="entry name" value="COBYRINATE A,C-DIAMIDE SYNTHASE"/>
    <property type="match status" value="1"/>
</dbReference>
<dbReference type="EC" id="6.3.5.11" evidence="7"/>
<keyword evidence="2 7" id="KW-0436">Ligase</keyword>
<dbReference type="Gene3D" id="3.40.50.880">
    <property type="match status" value="1"/>
</dbReference>
<dbReference type="RefSeq" id="WP_330486343.1">
    <property type="nucleotide sequence ID" value="NZ_JAZBJZ010000188.1"/>
</dbReference>
<comment type="pathway">
    <text evidence="7">Cofactor biosynthesis; adenosylcobalamin biosynthesis; cob(II)yrinate a,c-diamide from sirohydrochlorin (anaerobic route): step 10/10.</text>
</comment>
<name>A0AAW9PZK0_9CYAN</name>
<dbReference type="CDD" id="cd03130">
    <property type="entry name" value="GATase1_CobB"/>
    <property type="match status" value="1"/>
</dbReference>
<comment type="caution">
    <text evidence="10">The sequence shown here is derived from an EMBL/GenBank/DDBJ whole genome shotgun (WGS) entry which is preliminary data.</text>
</comment>
<dbReference type="InterPro" id="IPR011698">
    <property type="entry name" value="GATase_3"/>
</dbReference>
<dbReference type="AlphaFoldDB" id="A0AAW9PZK0"/>
<comment type="domain">
    <text evidence="7">Comprises of two domains. The C-terminal domain contains the binding site for glutamine and catalyzes the hydrolysis of this substrate to glutamate and ammonia. The N-terminal domain is anticipated to bind ATP and cobyrinate and catalyzes the ultimate synthesis of the diamide product. The ammonia produced via the glutaminase domain is probably translocated to the adjacent domain via a molecular tunnel, where it reacts with an activated intermediate.</text>
</comment>
<evidence type="ECO:0000256" key="4">
    <source>
        <dbReference type="ARBA" id="ARBA00022840"/>
    </source>
</evidence>
<keyword evidence="5 7" id="KW-0460">Magnesium</keyword>
<evidence type="ECO:0000256" key="1">
    <source>
        <dbReference type="ARBA" id="ARBA00001946"/>
    </source>
</evidence>
<gene>
    <name evidence="7" type="primary">cbiA</name>
    <name evidence="10" type="ORF">V2H45_24510</name>
</gene>
<proteinExistence type="inferred from homology"/>
<reference evidence="10" key="1">
    <citation type="submission" date="2024-01" db="EMBL/GenBank/DDBJ databases">
        <title>Bank of Algae and Cyanobacteria of the Azores (BACA) strain genomes.</title>
        <authorList>
            <person name="Luz R."/>
            <person name="Cordeiro R."/>
            <person name="Fonseca A."/>
            <person name="Goncalves V."/>
        </authorList>
    </citation>
    <scope>NUCLEOTIDE SEQUENCE</scope>
    <source>
        <strain evidence="10">BACA0141</strain>
    </source>
</reference>
<dbReference type="CDD" id="cd05388">
    <property type="entry name" value="CobB_N"/>
    <property type="match status" value="1"/>
</dbReference>
<organism evidence="10 11">
    <name type="scientific">Tumidithrix elongata BACA0141</name>
    <dbReference type="NCBI Taxonomy" id="2716417"/>
    <lineage>
        <taxon>Bacteria</taxon>
        <taxon>Bacillati</taxon>
        <taxon>Cyanobacteriota</taxon>
        <taxon>Cyanophyceae</taxon>
        <taxon>Pseudanabaenales</taxon>
        <taxon>Pseudanabaenaceae</taxon>
        <taxon>Tumidithrix</taxon>
        <taxon>Tumidithrix elongata</taxon>
    </lineage>
</organism>
<feature type="domain" description="CobQ/CobB/MinD/ParA nucleotide binding" evidence="8">
    <location>
        <begin position="3"/>
        <end position="190"/>
    </location>
</feature>
<dbReference type="SUPFAM" id="SSF52317">
    <property type="entry name" value="Class I glutamine amidotransferase-like"/>
    <property type="match status" value="1"/>
</dbReference>
<dbReference type="HAMAP" id="MF_00027">
    <property type="entry name" value="CobB_CbiA"/>
    <property type="match status" value="1"/>
</dbReference>
<dbReference type="InterPro" id="IPR027417">
    <property type="entry name" value="P-loop_NTPase"/>
</dbReference>
<dbReference type="Pfam" id="PF07685">
    <property type="entry name" value="GATase_3"/>
    <property type="match status" value="1"/>
</dbReference>
<dbReference type="PANTHER" id="PTHR43873">
    <property type="entry name" value="COBYRINATE A,C-DIAMIDE SYNTHASE"/>
    <property type="match status" value="1"/>
</dbReference>
<comment type="catalytic activity">
    <reaction evidence="7">
        <text>cob(II)yrinate + 2 L-glutamine + 2 ATP + 2 H2O = cob(II)yrinate a,c diamide + 2 L-glutamate + 2 ADP + 2 phosphate + 2 H(+)</text>
        <dbReference type="Rhea" id="RHEA:26289"/>
        <dbReference type="ChEBI" id="CHEBI:15377"/>
        <dbReference type="ChEBI" id="CHEBI:15378"/>
        <dbReference type="ChEBI" id="CHEBI:29985"/>
        <dbReference type="ChEBI" id="CHEBI:30616"/>
        <dbReference type="ChEBI" id="CHEBI:43474"/>
        <dbReference type="ChEBI" id="CHEBI:58359"/>
        <dbReference type="ChEBI" id="CHEBI:58537"/>
        <dbReference type="ChEBI" id="CHEBI:58894"/>
        <dbReference type="ChEBI" id="CHEBI:456216"/>
        <dbReference type="EC" id="6.3.5.11"/>
    </reaction>
</comment>
<dbReference type="InterPro" id="IPR002586">
    <property type="entry name" value="CobQ/CobB/MinD/ParA_Nub-bd_dom"/>
</dbReference>
<feature type="site" description="Increases nucleophilicity of active site Cys" evidence="7">
    <location>
        <position position="437"/>
    </location>
</feature>
<protein>
    <recommendedName>
        <fullName evidence="7">Cobyrinate a,c-diamide synthase</fullName>
        <ecNumber evidence="7">6.3.5.11</ecNumber>
    </recommendedName>
    <alternativeName>
        <fullName evidence="7">Cobyrinic acid a,c-diamide synthetase</fullName>
    </alternativeName>
</protein>
<feature type="active site" description="Nucleophile" evidence="7">
    <location>
        <position position="334"/>
    </location>
</feature>
<dbReference type="EMBL" id="JAZBJZ010000188">
    <property type="protein sequence ID" value="MEE3719907.1"/>
    <property type="molecule type" value="Genomic_DNA"/>
</dbReference>
<evidence type="ECO:0000256" key="6">
    <source>
        <dbReference type="ARBA" id="ARBA00022962"/>
    </source>
</evidence>
<evidence type="ECO:0000313" key="11">
    <source>
        <dbReference type="Proteomes" id="UP001333818"/>
    </source>
</evidence>
<keyword evidence="11" id="KW-1185">Reference proteome</keyword>
<keyword evidence="7" id="KW-0169">Cobalamin biosynthesis</keyword>
<sequence length="475" mass="51721">MAIALAGTHSGVGKTTVTLAILSALREWGMVIQSFKVGPDYIDPMFHTAITGRPCRNLDPVLTSPNYVRDCFAKHSASVDGAVIEGVMGLFDGAGSDEFASTAHIAKLLDRAGESISVILVVDCSRMSRSLAATLYGYQNFDPDLNLAGVILNRVGSDLHREILTEAIAPLGIPILGVIPRSEGITLSDRHLGLIPTDEVANFSQISAQLADLGRRCLDWQKLMPLISSKGIPRNLSTSPTREVSSELKIEIAVARDRAFNFYYADNLDILQELGAELVYWSPLSESQPPVEVQGLYFGGGFPEVFAKELSENQAAIAFVRQAASANMPIYAECGGLMYLSEAIANFSGQSFEMVGVLPTKTAMTQKLTLGYRQCALHQNSSQQTWLPSAPIWGHEFHRSIQTTPTPEPLFDLTNYAGTNVGVEGWGNPHLLATYIHLHWGGNPTIPQRFIEACESYQHSVASLYKPSRLSIPLK</sequence>
<dbReference type="GO" id="GO:0005524">
    <property type="term" value="F:ATP binding"/>
    <property type="evidence" value="ECO:0007669"/>
    <property type="project" value="UniProtKB-UniRule"/>
</dbReference>
<dbReference type="GO" id="GO:0009236">
    <property type="term" value="P:cobalamin biosynthetic process"/>
    <property type="evidence" value="ECO:0007669"/>
    <property type="project" value="UniProtKB-UniRule"/>
</dbReference>
<dbReference type="NCBIfam" id="NF002204">
    <property type="entry name" value="PRK01077.1"/>
    <property type="match status" value="1"/>
</dbReference>
<keyword evidence="3 7" id="KW-0547">Nucleotide-binding</keyword>
<feature type="domain" description="CobB/CobQ-like glutamine amidotransferase" evidence="9">
    <location>
        <begin position="251"/>
        <end position="442"/>
    </location>
</feature>
<dbReference type="InterPro" id="IPR029062">
    <property type="entry name" value="Class_I_gatase-like"/>
</dbReference>
<comment type="miscellaneous">
    <text evidence="7">The a and c carboxylates of cobyrinate are activated for nucleophilic attack via formation of a phosphorylated intermediate by ATP. CbiA catalyzes first the amidation of the c-carboxylate, and then that of the a-carboxylate.</text>
</comment>
<dbReference type="Pfam" id="PF01656">
    <property type="entry name" value="CbiA"/>
    <property type="match status" value="1"/>
</dbReference>
<dbReference type="InterPro" id="IPR004484">
    <property type="entry name" value="CbiA/CobB_synth"/>
</dbReference>
<comment type="cofactor">
    <cofactor evidence="1 7">
        <name>Mg(2+)</name>
        <dbReference type="ChEBI" id="CHEBI:18420"/>
    </cofactor>
</comment>
<accession>A0AAW9PZK0</accession>
<dbReference type="NCBIfam" id="TIGR00379">
    <property type="entry name" value="cobB"/>
    <property type="match status" value="1"/>
</dbReference>
<evidence type="ECO:0000259" key="8">
    <source>
        <dbReference type="Pfam" id="PF01656"/>
    </source>
</evidence>
<comment type="function">
    <text evidence="7">Catalyzes the ATP-dependent amidation of the two carboxylate groups at positions a and c of cobyrinate, using either L-glutamine or ammonia as the nitrogen source.</text>
</comment>
<evidence type="ECO:0000256" key="5">
    <source>
        <dbReference type="ARBA" id="ARBA00022842"/>
    </source>
</evidence>
<keyword evidence="6 7" id="KW-0315">Glutamine amidotransferase</keyword>
<dbReference type="GO" id="GO:0042242">
    <property type="term" value="F:cobyrinic acid a,c-diamide synthase activity"/>
    <property type="evidence" value="ECO:0007669"/>
    <property type="project" value="UniProtKB-UniRule"/>
</dbReference>
<dbReference type="Gene3D" id="3.40.50.300">
    <property type="entry name" value="P-loop containing nucleotide triphosphate hydrolases"/>
    <property type="match status" value="1"/>
</dbReference>
<evidence type="ECO:0000313" key="10">
    <source>
        <dbReference type="EMBL" id="MEE3719907.1"/>
    </source>
</evidence>
<dbReference type="PROSITE" id="PS51274">
    <property type="entry name" value="GATASE_COBBQ"/>
    <property type="match status" value="1"/>
</dbReference>
<dbReference type="Proteomes" id="UP001333818">
    <property type="component" value="Unassembled WGS sequence"/>
</dbReference>
<keyword evidence="4 7" id="KW-0067">ATP-binding</keyword>
<evidence type="ECO:0000256" key="3">
    <source>
        <dbReference type="ARBA" id="ARBA00022741"/>
    </source>
</evidence>